<protein>
    <recommendedName>
        <fullName evidence="4">Septin-type G domain-containing protein</fullName>
    </recommendedName>
</protein>
<keyword evidence="1" id="KW-0342">GTP-binding</keyword>
<evidence type="ECO:0000256" key="1">
    <source>
        <dbReference type="RuleBase" id="RU004560"/>
    </source>
</evidence>
<keyword evidence="3" id="KW-0812">Transmembrane</keyword>
<dbReference type="Pfam" id="PF20571">
    <property type="entry name" value="DUF6780"/>
    <property type="match status" value="1"/>
</dbReference>
<organism evidence="5 6">
    <name type="scientific">Apiospora hydei</name>
    <dbReference type="NCBI Taxonomy" id="1337664"/>
    <lineage>
        <taxon>Eukaryota</taxon>
        <taxon>Fungi</taxon>
        <taxon>Dikarya</taxon>
        <taxon>Ascomycota</taxon>
        <taxon>Pezizomycotina</taxon>
        <taxon>Sordariomycetes</taxon>
        <taxon>Xylariomycetidae</taxon>
        <taxon>Amphisphaeriales</taxon>
        <taxon>Apiosporaceae</taxon>
        <taxon>Apiospora</taxon>
    </lineage>
</organism>
<keyword evidence="1" id="KW-0547">Nucleotide-binding</keyword>
<sequence length="682" mass="74324">MRPLPGDDAFGRHRATDYPPRAITTASNQMSFFLADEATLDACLERPTIPRPRDARKAHDSAATAGRKDDREPDISRHQDIARQSAARDAGLALAPSPVPRASVATHSPASIRSHDFQSLSRPMTPMTLGTSCGGSIISTPSSRRNSLSGSISEIAVSSDEDDEPLRREISSIMDSGSAPQLVMPSIQMPSRRPFTDVGKSIGRLKVLVAGDSGVGKTSLIKAIVQTCEHIVHVDPIVSPANSRRSSRINDKTTGPRRKPSDSTTQITEIFASTKPYPEWWAELEGSRFDSRRKSLGDNVLDRNICFVDTPGYGRGSSAMEGIVPCVDYVESHLTRASSDSLNDQEMLHLFGGGGGFQVDAVLYMIDGGLKPADVEYIRRLAALTNVIPLLARADSHSTDDVKSLKQKISRQLDESGIQPFSFSSINIDTISSGALSGLYAVSSATGSDHDVMDASLLMSSEYVQPLVPTELGALVEQLLSPNGSSWLRHSAVKKYLRWREVANPSRPKSLYQPLSLPPTQAASPMAPTSLALARINSPTRNSDPPQLRLVDWAAELQRSMVNERVQYEALAKGERAMWLTERLDECVKEGTLVPVNVPKAGRTGKKRSMNRKSSRCTLRHQDPLGLLQVVADMKAKGWVALEFLGGLGIIGGLAYLLARQRWQSEPALLADEWARLWGMDF</sequence>
<keyword evidence="3" id="KW-1133">Transmembrane helix</keyword>
<evidence type="ECO:0000256" key="2">
    <source>
        <dbReference type="SAM" id="MobiDB-lite"/>
    </source>
</evidence>
<feature type="region of interest" description="Disordered" evidence="2">
    <location>
        <begin position="239"/>
        <end position="266"/>
    </location>
</feature>
<dbReference type="RefSeq" id="XP_066662833.1">
    <property type="nucleotide sequence ID" value="XM_066817141.1"/>
</dbReference>
<evidence type="ECO:0000313" key="5">
    <source>
        <dbReference type="EMBL" id="KAK8066080.1"/>
    </source>
</evidence>
<dbReference type="InterPro" id="IPR046707">
    <property type="entry name" value="DUF6780"/>
</dbReference>
<comment type="similarity">
    <text evidence="1">Belongs to the TRAFAC class TrmE-Era-EngA-EngB-Septin-like GTPase superfamily. Septin GTPase family.</text>
</comment>
<feature type="region of interest" description="Disordered" evidence="2">
    <location>
        <begin position="98"/>
        <end position="164"/>
    </location>
</feature>
<feature type="compositionally biased region" description="Low complexity" evidence="2">
    <location>
        <begin position="139"/>
        <end position="153"/>
    </location>
</feature>
<keyword evidence="6" id="KW-1185">Reference proteome</keyword>
<dbReference type="Gene3D" id="3.40.50.300">
    <property type="entry name" value="P-loop containing nucleotide triphosphate hydrolases"/>
    <property type="match status" value="1"/>
</dbReference>
<keyword evidence="3" id="KW-0472">Membrane</keyword>
<comment type="caution">
    <text evidence="5">The sequence shown here is derived from an EMBL/GenBank/DDBJ whole genome shotgun (WGS) entry which is preliminary data.</text>
</comment>
<dbReference type="InterPro" id="IPR030379">
    <property type="entry name" value="G_SEPTIN_dom"/>
</dbReference>
<feature type="region of interest" description="Disordered" evidence="2">
    <location>
        <begin position="46"/>
        <end position="86"/>
    </location>
</feature>
<dbReference type="Proteomes" id="UP001433268">
    <property type="component" value="Unassembled WGS sequence"/>
</dbReference>
<dbReference type="GeneID" id="92050201"/>
<proteinExistence type="inferred from homology"/>
<reference evidence="5 6" key="1">
    <citation type="submission" date="2023-01" db="EMBL/GenBank/DDBJ databases">
        <title>Analysis of 21 Apiospora genomes using comparative genomics revels a genus with tremendous synthesis potential of carbohydrate active enzymes and secondary metabolites.</title>
        <authorList>
            <person name="Sorensen T."/>
        </authorList>
    </citation>
    <scope>NUCLEOTIDE SEQUENCE [LARGE SCALE GENOMIC DNA]</scope>
    <source>
        <strain evidence="5 6">CBS 114990</strain>
    </source>
</reference>
<dbReference type="InterPro" id="IPR027417">
    <property type="entry name" value="P-loop_NTPase"/>
</dbReference>
<gene>
    <name evidence="5" type="ORF">PG997_012827</name>
</gene>
<dbReference type="InterPro" id="IPR025662">
    <property type="entry name" value="Sigma_54_int_dom_ATP-bd_1"/>
</dbReference>
<feature type="domain" description="Septin-type G" evidence="4">
    <location>
        <begin position="201"/>
        <end position="506"/>
    </location>
</feature>
<dbReference type="PROSITE" id="PS00675">
    <property type="entry name" value="SIGMA54_INTERACT_1"/>
    <property type="match status" value="1"/>
</dbReference>
<evidence type="ECO:0000313" key="6">
    <source>
        <dbReference type="Proteomes" id="UP001433268"/>
    </source>
</evidence>
<dbReference type="PROSITE" id="PS51719">
    <property type="entry name" value="G_SEPTIN"/>
    <property type="match status" value="1"/>
</dbReference>
<feature type="transmembrane region" description="Helical" evidence="3">
    <location>
        <begin position="639"/>
        <end position="659"/>
    </location>
</feature>
<accession>A0ABR1V750</accession>
<name>A0ABR1V750_9PEZI</name>
<feature type="compositionally biased region" description="Polar residues" evidence="2">
    <location>
        <begin position="105"/>
        <end position="122"/>
    </location>
</feature>
<dbReference type="PANTHER" id="PTHR18884">
    <property type="entry name" value="SEPTIN"/>
    <property type="match status" value="1"/>
</dbReference>
<dbReference type="EMBL" id="JAQQWN010000009">
    <property type="protein sequence ID" value="KAK8066080.1"/>
    <property type="molecule type" value="Genomic_DNA"/>
</dbReference>
<evidence type="ECO:0000256" key="3">
    <source>
        <dbReference type="SAM" id="Phobius"/>
    </source>
</evidence>
<dbReference type="Pfam" id="PF00735">
    <property type="entry name" value="Septin"/>
    <property type="match status" value="1"/>
</dbReference>
<dbReference type="SUPFAM" id="SSF52540">
    <property type="entry name" value="P-loop containing nucleoside triphosphate hydrolases"/>
    <property type="match status" value="2"/>
</dbReference>
<feature type="compositionally biased region" description="Basic and acidic residues" evidence="2">
    <location>
        <begin position="51"/>
        <end position="81"/>
    </location>
</feature>
<evidence type="ECO:0000259" key="4">
    <source>
        <dbReference type="PROSITE" id="PS51719"/>
    </source>
</evidence>